<dbReference type="InterPro" id="IPR011009">
    <property type="entry name" value="Kinase-like_dom_sf"/>
</dbReference>
<reference evidence="2 3" key="2">
    <citation type="submission" date="2018-11" db="EMBL/GenBank/DDBJ databases">
        <authorList>
            <consortium name="Pathogen Informatics"/>
        </authorList>
    </citation>
    <scope>NUCLEOTIDE SEQUENCE [LARGE SCALE GENOMIC DNA]</scope>
</reference>
<dbReference type="Pfam" id="PF07714">
    <property type="entry name" value="PK_Tyr_Ser-Thr"/>
    <property type="match status" value="1"/>
</dbReference>
<protein>
    <submittedName>
        <fullName evidence="4">Protein kinase domain-containing protein</fullName>
    </submittedName>
</protein>
<evidence type="ECO:0000313" key="4">
    <source>
        <dbReference type="WBParaSite" id="HNAJ_0001272401-mRNA-1"/>
    </source>
</evidence>
<dbReference type="GO" id="GO:0005524">
    <property type="term" value="F:ATP binding"/>
    <property type="evidence" value="ECO:0007669"/>
    <property type="project" value="InterPro"/>
</dbReference>
<dbReference type="PANTHER" id="PTHR24416:SF611">
    <property type="entry name" value="TYROSINE-PROTEIN KINASE TRANSMEMBRANE RECEPTOR ROR"/>
    <property type="match status" value="1"/>
</dbReference>
<dbReference type="OrthoDB" id="5984265at2759"/>
<feature type="domain" description="Protein kinase" evidence="1">
    <location>
        <begin position="1"/>
        <end position="114"/>
    </location>
</feature>
<dbReference type="GO" id="GO:0005886">
    <property type="term" value="C:plasma membrane"/>
    <property type="evidence" value="ECO:0007669"/>
    <property type="project" value="TreeGrafter"/>
</dbReference>
<dbReference type="InterPro" id="IPR000719">
    <property type="entry name" value="Prot_kinase_dom"/>
</dbReference>
<accession>A0A0R3TXX9</accession>
<dbReference type="InterPro" id="IPR050122">
    <property type="entry name" value="RTK"/>
</dbReference>
<gene>
    <name evidence="2" type="ORF">HNAJ_LOCUS12702</name>
</gene>
<dbReference type="SMART" id="SM00219">
    <property type="entry name" value="TyrKc"/>
    <property type="match status" value="1"/>
</dbReference>
<dbReference type="SUPFAM" id="SSF56112">
    <property type="entry name" value="Protein kinase-like (PK-like)"/>
    <property type="match status" value="1"/>
</dbReference>
<dbReference type="AlphaFoldDB" id="A0A0R3TXX9"/>
<keyword evidence="3" id="KW-1185">Reference proteome</keyword>
<proteinExistence type="predicted"/>
<organism evidence="4">
    <name type="scientific">Rodentolepis nana</name>
    <name type="common">Dwarf tapeworm</name>
    <name type="synonym">Hymenolepis nana</name>
    <dbReference type="NCBI Taxonomy" id="102285"/>
    <lineage>
        <taxon>Eukaryota</taxon>
        <taxon>Metazoa</taxon>
        <taxon>Spiralia</taxon>
        <taxon>Lophotrochozoa</taxon>
        <taxon>Platyhelminthes</taxon>
        <taxon>Cestoda</taxon>
        <taxon>Eucestoda</taxon>
        <taxon>Cyclophyllidea</taxon>
        <taxon>Hymenolepididae</taxon>
        <taxon>Rodentolepis</taxon>
    </lineage>
</organism>
<name>A0A0R3TXX9_RODNA</name>
<evidence type="ECO:0000259" key="1">
    <source>
        <dbReference type="PROSITE" id="PS50011"/>
    </source>
</evidence>
<dbReference type="Gene3D" id="1.10.510.10">
    <property type="entry name" value="Transferase(Phosphotransferase) domain 1"/>
    <property type="match status" value="1"/>
</dbReference>
<dbReference type="GO" id="GO:0004714">
    <property type="term" value="F:transmembrane receptor protein tyrosine kinase activity"/>
    <property type="evidence" value="ECO:0007669"/>
    <property type="project" value="TreeGrafter"/>
</dbReference>
<dbReference type="PANTHER" id="PTHR24416">
    <property type="entry name" value="TYROSINE-PROTEIN KINASE RECEPTOR"/>
    <property type="match status" value="1"/>
</dbReference>
<dbReference type="WBParaSite" id="HNAJ_0001272401-mRNA-1">
    <property type="protein sequence ID" value="HNAJ_0001272401-mRNA-1"/>
    <property type="gene ID" value="HNAJ_0001272401"/>
</dbReference>
<sequence>MNRRPNTTHKSADLPMSKLSTHHLVNFGLQVAHGMNYLTRLNIVHRDLAARNILIGDGFVAKIADFGLTRAACDYYRKCSDVSHLHFHFSRNNFILVLFSDSYRKKGESFICLC</sequence>
<dbReference type="InterPro" id="IPR008266">
    <property type="entry name" value="Tyr_kinase_AS"/>
</dbReference>
<dbReference type="PROSITE" id="PS00109">
    <property type="entry name" value="PROTEIN_KINASE_TYR"/>
    <property type="match status" value="1"/>
</dbReference>
<dbReference type="InterPro" id="IPR020635">
    <property type="entry name" value="Tyr_kinase_cat_dom"/>
</dbReference>
<evidence type="ECO:0000313" key="2">
    <source>
        <dbReference type="EMBL" id="VDO13840.1"/>
    </source>
</evidence>
<reference evidence="4" key="1">
    <citation type="submission" date="2017-02" db="UniProtKB">
        <authorList>
            <consortium name="WormBaseParasite"/>
        </authorList>
    </citation>
    <scope>IDENTIFICATION</scope>
</reference>
<dbReference type="STRING" id="102285.A0A0R3TXX9"/>
<dbReference type="Proteomes" id="UP000278807">
    <property type="component" value="Unassembled WGS sequence"/>
</dbReference>
<evidence type="ECO:0000313" key="3">
    <source>
        <dbReference type="Proteomes" id="UP000278807"/>
    </source>
</evidence>
<dbReference type="InterPro" id="IPR001245">
    <property type="entry name" value="Ser-Thr/Tyr_kinase_cat_dom"/>
</dbReference>
<dbReference type="EMBL" id="UZAE01014573">
    <property type="protein sequence ID" value="VDO13840.1"/>
    <property type="molecule type" value="Genomic_DNA"/>
</dbReference>
<dbReference type="PROSITE" id="PS50011">
    <property type="entry name" value="PROTEIN_KINASE_DOM"/>
    <property type="match status" value="1"/>
</dbReference>
<dbReference type="GO" id="GO:0007169">
    <property type="term" value="P:cell surface receptor protein tyrosine kinase signaling pathway"/>
    <property type="evidence" value="ECO:0007669"/>
    <property type="project" value="TreeGrafter"/>
</dbReference>
<dbReference type="GO" id="GO:0043235">
    <property type="term" value="C:receptor complex"/>
    <property type="evidence" value="ECO:0007669"/>
    <property type="project" value="TreeGrafter"/>
</dbReference>